<dbReference type="AlphaFoldDB" id="A0A7W3V232"/>
<accession>A0A7W3V232</accession>
<feature type="signal peptide" evidence="1">
    <location>
        <begin position="1"/>
        <end position="25"/>
    </location>
</feature>
<name>A0A7W3V232_9GAMM</name>
<evidence type="ECO:0000313" key="2">
    <source>
        <dbReference type="EMBL" id="MBB1118073.1"/>
    </source>
</evidence>
<keyword evidence="1" id="KW-0732">Signal</keyword>
<comment type="caution">
    <text evidence="2">The sequence shown here is derived from an EMBL/GenBank/DDBJ whole genome shotgun (WGS) entry which is preliminary data.</text>
</comment>
<organism evidence="2 3">
    <name type="scientific">Stenotrophomonas koreensis</name>
    <dbReference type="NCBI Taxonomy" id="266128"/>
    <lineage>
        <taxon>Bacteria</taxon>
        <taxon>Pseudomonadati</taxon>
        <taxon>Pseudomonadota</taxon>
        <taxon>Gammaproteobacteria</taxon>
        <taxon>Lysobacterales</taxon>
        <taxon>Lysobacteraceae</taxon>
        <taxon>Stenotrophomonas</taxon>
    </lineage>
</organism>
<sequence length="140" mass="15773">MRRMTTSCLLASGLALLSCVSAAQACSILDMEGPENKFNNSDTLLLAQPISTILEPLPDGSGLWPRDYRQHVVWEVVKVWKGSAKVGDRFEQTRWIKQVAGHCSAYEVAEEGQRVVFYSKHPPQLSRYYHNQRGQVNLLP</sequence>
<evidence type="ECO:0000313" key="3">
    <source>
        <dbReference type="Proteomes" id="UP000550609"/>
    </source>
</evidence>
<reference evidence="2 3" key="1">
    <citation type="submission" date="2020-08" db="EMBL/GenBank/DDBJ databases">
        <title>Stenotrophomonas sp. W1S232.</title>
        <authorList>
            <person name="Deng Y."/>
        </authorList>
    </citation>
    <scope>NUCLEOTIDE SEQUENCE [LARGE SCALE GENOMIC DNA]</scope>
    <source>
        <strain evidence="2 3">W1S232</strain>
    </source>
</reference>
<evidence type="ECO:0000256" key="1">
    <source>
        <dbReference type="SAM" id="SignalP"/>
    </source>
</evidence>
<proteinExistence type="predicted"/>
<dbReference type="RefSeq" id="WP_182623012.1">
    <property type="nucleotide sequence ID" value="NZ_JACIUV010000007.1"/>
</dbReference>
<protein>
    <recommendedName>
        <fullName evidence="4">Lipoprotein</fullName>
    </recommendedName>
</protein>
<dbReference type="EMBL" id="JACIUV010000007">
    <property type="protein sequence ID" value="MBB1118073.1"/>
    <property type="molecule type" value="Genomic_DNA"/>
</dbReference>
<gene>
    <name evidence="2" type="ORF">H4O09_13530</name>
</gene>
<evidence type="ECO:0008006" key="4">
    <source>
        <dbReference type="Google" id="ProtNLM"/>
    </source>
</evidence>
<dbReference type="PROSITE" id="PS51257">
    <property type="entry name" value="PROKAR_LIPOPROTEIN"/>
    <property type="match status" value="1"/>
</dbReference>
<feature type="chain" id="PRO_5030758220" description="Lipoprotein" evidence="1">
    <location>
        <begin position="26"/>
        <end position="140"/>
    </location>
</feature>
<dbReference type="Proteomes" id="UP000550609">
    <property type="component" value="Unassembled WGS sequence"/>
</dbReference>